<sequence>MGRCWEAAGGDVKAAGMRKKKESPSKMPRPLISIMICLLSPPLIVAAADALIPTSCRLFVVSSNISLAFMSCLLFFYRQKDYFYCNQRKSLGKIMLVLLAIIIMLITAAFTIIIAVGMRPCAFTSALLWPLVGTPPQEAHAEFSSHQITTHRGRNLLQIPQAQHPSPPPHAICVERIHAVGSYTAVAEFPDGSGRLLLVSQDGKMIWLVTFFSGGGSAITTLFLDLSDMVVGHGADGVGIKGIAFDPDFINNGCYYVSLTCDSVSSSNCGAAAAAAGANGAQPQRYRYWLLVAMFSVKDSMGMTKTFKPKEMMTIYKIALPPPQEVKIYGLNQGGQIFFNQYTKDGYIYVAIGHGVIQTATGLVDFSSDMSTALGKVARIRVNINYFPGMQQQPAEIIVMGIGDPKGCSFHPNMPLMFCGLVVNGSAQVRLIDTEGGRYSVIHHGSLPNITGGFYFRASTDPSLKGCYIYEYGPDLRVAIESPQGSGQYTSASITKMGCSASSPLPCDDPKGTATIGEDNNGNALFLTTKGIYQVVHPSLCHFATGDGGAGAVSMRVAELTYVMQC</sequence>
<protein>
    <submittedName>
        <fullName evidence="2">Os12g0558900 protein</fullName>
    </submittedName>
</protein>
<dbReference type="InterPro" id="IPR011041">
    <property type="entry name" value="Quinoprot_gluc/sorb_DH_b-prop"/>
</dbReference>
<reference evidence="2 3" key="2">
    <citation type="journal article" date="2013" name="Plant Cell Physiol.">
        <title>Rice Annotation Project Database (RAP-DB): an integrative and interactive database for rice genomics.</title>
        <authorList>
            <person name="Sakai H."/>
            <person name="Lee S.S."/>
            <person name="Tanaka T."/>
            <person name="Numa H."/>
            <person name="Kim J."/>
            <person name="Kawahara Y."/>
            <person name="Wakimoto H."/>
            <person name="Yang C.C."/>
            <person name="Iwamoto M."/>
            <person name="Abe T."/>
            <person name="Yamada Y."/>
            <person name="Muto A."/>
            <person name="Inokuchi H."/>
            <person name="Ikemura T."/>
            <person name="Matsumoto T."/>
            <person name="Sasaki T."/>
            <person name="Itoh T."/>
        </authorList>
    </citation>
    <scope>NUCLEOTIDE SEQUENCE [LARGE SCALE GENOMIC DNA]</scope>
    <source>
        <strain evidence="3">cv. Nipponbare</strain>
    </source>
</reference>
<dbReference type="SUPFAM" id="SSF50952">
    <property type="entry name" value="Soluble quinoprotein glucose dehydrogenase"/>
    <property type="match status" value="1"/>
</dbReference>
<dbReference type="EMBL" id="AP014968">
    <property type="protein sequence ID" value="BAT17623.1"/>
    <property type="molecule type" value="Genomic_DNA"/>
</dbReference>
<dbReference type="PANTHER" id="PTHR19328">
    <property type="entry name" value="HEDGEHOG-INTERACTING PROTEIN"/>
    <property type="match status" value="1"/>
</dbReference>
<keyword evidence="1" id="KW-0472">Membrane</keyword>
<keyword evidence="3" id="KW-1185">Reference proteome</keyword>
<feature type="transmembrane region" description="Helical" evidence="1">
    <location>
        <begin position="58"/>
        <end position="76"/>
    </location>
</feature>
<reference evidence="2 3" key="3">
    <citation type="journal article" date="2013" name="Rice">
        <title>Improvement of the Oryza sativa Nipponbare reference genome using next generation sequence and optical map data.</title>
        <authorList>
            <person name="Kawahara Y."/>
            <person name="de la Bastide M."/>
            <person name="Hamilton J.P."/>
            <person name="Kanamori H."/>
            <person name="McCombie W.R."/>
            <person name="Ouyang S."/>
            <person name="Schwartz D.C."/>
            <person name="Tanaka T."/>
            <person name="Wu J."/>
            <person name="Zhou S."/>
            <person name="Childs K.L."/>
            <person name="Davidson R.M."/>
            <person name="Lin H."/>
            <person name="Quesada-Ocampo L."/>
            <person name="Vaillancourt B."/>
            <person name="Sakai H."/>
            <person name="Lee S.S."/>
            <person name="Kim J."/>
            <person name="Numa H."/>
            <person name="Itoh T."/>
            <person name="Buell C.R."/>
            <person name="Matsumoto T."/>
        </authorList>
    </citation>
    <scope>NUCLEOTIDE SEQUENCE [LARGE SCALE GENOMIC DNA]</scope>
    <source>
        <strain evidence="3">cv. Nipponbare</strain>
    </source>
</reference>
<proteinExistence type="predicted"/>
<accession>A0A0P0YBH4</accession>
<organism evidence="2 3">
    <name type="scientific">Oryza sativa subsp. japonica</name>
    <name type="common">Rice</name>
    <dbReference type="NCBI Taxonomy" id="39947"/>
    <lineage>
        <taxon>Eukaryota</taxon>
        <taxon>Viridiplantae</taxon>
        <taxon>Streptophyta</taxon>
        <taxon>Embryophyta</taxon>
        <taxon>Tracheophyta</taxon>
        <taxon>Spermatophyta</taxon>
        <taxon>Magnoliopsida</taxon>
        <taxon>Liliopsida</taxon>
        <taxon>Poales</taxon>
        <taxon>Poaceae</taxon>
        <taxon>BOP clade</taxon>
        <taxon>Oryzoideae</taxon>
        <taxon>Oryzeae</taxon>
        <taxon>Oryzinae</taxon>
        <taxon>Oryza</taxon>
        <taxon>Oryza sativa</taxon>
    </lineage>
</organism>
<keyword evidence="1" id="KW-0812">Transmembrane</keyword>
<dbReference type="PaxDb" id="39947-A0A0P0YBH4"/>
<name>A0A0P0YBH4_ORYSJ</name>
<reference evidence="3" key="1">
    <citation type="journal article" date="2005" name="Nature">
        <title>The map-based sequence of the rice genome.</title>
        <authorList>
            <consortium name="International rice genome sequencing project (IRGSP)"/>
            <person name="Matsumoto T."/>
            <person name="Wu J."/>
            <person name="Kanamori H."/>
            <person name="Katayose Y."/>
            <person name="Fujisawa M."/>
            <person name="Namiki N."/>
            <person name="Mizuno H."/>
            <person name="Yamamoto K."/>
            <person name="Antonio B.A."/>
            <person name="Baba T."/>
            <person name="Sakata K."/>
            <person name="Nagamura Y."/>
            <person name="Aoki H."/>
            <person name="Arikawa K."/>
            <person name="Arita K."/>
            <person name="Bito T."/>
            <person name="Chiden Y."/>
            <person name="Fujitsuka N."/>
            <person name="Fukunaka R."/>
            <person name="Hamada M."/>
            <person name="Harada C."/>
            <person name="Hayashi A."/>
            <person name="Hijishita S."/>
            <person name="Honda M."/>
            <person name="Hosokawa S."/>
            <person name="Ichikawa Y."/>
            <person name="Idonuma A."/>
            <person name="Iijima M."/>
            <person name="Ikeda M."/>
            <person name="Ikeno M."/>
            <person name="Ito K."/>
            <person name="Ito S."/>
            <person name="Ito T."/>
            <person name="Ito Y."/>
            <person name="Ito Y."/>
            <person name="Iwabuchi A."/>
            <person name="Kamiya K."/>
            <person name="Karasawa W."/>
            <person name="Kurita K."/>
            <person name="Katagiri S."/>
            <person name="Kikuta A."/>
            <person name="Kobayashi H."/>
            <person name="Kobayashi N."/>
            <person name="Machita K."/>
            <person name="Maehara T."/>
            <person name="Masukawa M."/>
            <person name="Mizubayashi T."/>
            <person name="Mukai Y."/>
            <person name="Nagasaki H."/>
            <person name="Nagata Y."/>
            <person name="Naito S."/>
            <person name="Nakashima M."/>
            <person name="Nakama Y."/>
            <person name="Nakamichi Y."/>
            <person name="Nakamura M."/>
            <person name="Meguro A."/>
            <person name="Negishi M."/>
            <person name="Ohta I."/>
            <person name="Ohta T."/>
            <person name="Okamoto M."/>
            <person name="Ono N."/>
            <person name="Saji S."/>
            <person name="Sakaguchi M."/>
            <person name="Sakai K."/>
            <person name="Shibata M."/>
            <person name="Shimokawa T."/>
            <person name="Song J."/>
            <person name="Takazaki Y."/>
            <person name="Terasawa K."/>
            <person name="Tsugane M."/>
            <person name="Tsuji K."/>
            <person name="Ueda S."/>
            <person name="Waki K."/>
            <person name="Yamagata H."/>
            <person name="Yamamoto M."/>
            <person name="Yamamoto S."/>
            <person name="Yamane H."/>
            <person name="Yoshiki S."/>
            <person name="Yoshihara R."/>
            <person name="Yukawa K."/>
            <person name="Zhong H."/>
            <person name="Yano M."/>
            <person name="Yuan Q."/>
            <person name="Ouyang S."/>
            <person name="Liu J."/>
            <person name="Jones K.M."/>
            <person name="Gansberger K."/>
            <person name="Moffat K."/>
            <person name="Hill J."/>
            <person name="Bera J."/>
            <person name="Fadrosh D."/>
            <person name="Jin S."/>
            <person name="Johri S."/>
            <person name="Kim M."/>
            <person name="Overton L."/>
            <person name="Reardon M."/>
            <person name="Tsitrin T."/>
            <person name="Vuong H."/>
            <person name="Weaver B."/>
            <person name="Ciecko A."/>
            <person name="Tallon L."/>
            <person name="Jackson J."/>
            <person name="Pai G."/>
            <person name="Aken S.V."/>
            <person name="Utterback T."/>
            <person name="Reidmuller S."/>
            <person name="Feldblyum T."/>
            <person name="Hsiao J."/>
            <person name="Zismann V."/>
            <person name="Iobst S."/>
            <person name="de Vazeille A.R."/>
            <person name="Buell C.R."/>
            <person name="Ying K."/>
            <person name="Li Y."/>
            <person name="Lu T."/>
            <person name="Huang Y."/>
            <person name="Zhao Q."/>
            <person name="Feng Q."/>
            <person name="Zhang L."/>
            <person name="Zhu J."/>
            <person name="Weng Q."/>
            <person name="Mu J."/>
            <person name="Lu Y."/>
            <person name="Fan D."/>
            <person name="Liu Y."/>
            <person name="Guan J."/>
            <person name="Zhang Y."/>
            <person name="Yu S."/>
            <person name="Liu X."/>
            <person name="Zhang Y."/>
            <person name="Hong G."/>
            <person name="Han B."/>
            <person name="Choisne N."/>
            <person name="Demange N."/>
            <person name="Orjeda G."/>
            <person name="Samain S."/>
            <person name="Cattolico L."/>
            <person name="Pelletier E."/>
            <person name="Couloux A."/>
            <person name="Segurens B."/>
            <person name="Wincker P."/>
            <person name="D'Hont A."/>
            <person name="Scarpelli C."/>
            <person name="Weissenbach J."/>
            <person name="Salanoubat M."/>
            <person name="Quetier F."/>
            <person name="Yu Y."/>
            <person name="Kim H.R."/>
            <person name="Rambo T."/>
            <person name="Currie J."/>
            <person name="Collura K."/>
            <person name="Luo M."/>
            <person name="Yang T."/>
            <person name="Ammiraju J.S.S."/>
            <person name="Engler F."/>
            <person name="Soderlund C."/>
            <person name="Wing R.A."/>
            <person name="Palmer L.E."/>
            <person name="de la Bastide M."/>
            <person name="Spiegel L."/>
            <person name="Nascimento L."/>
            <person name="Zutavern T."/>
            <person name="O'Shaughnessy A."/>
            <person name="Dike S."/>
            <person name="Dedhia N."/>
            <person name="Preston R."/>
            <person name="Balija V."/>
            <person name="McCombie W.R."/>
            <person name="Chow T."/>
            <person name="Chen H."/>
            <person name="Chung M."/>
            <person name="Chen C."/>
            <person name="Shaw J."/>
            <person name="Wu H."/>
            <person name="Hsiao K."/>
            <person name="Chao Y."/>
            <person name="Chu M."/>
            <person name="Cheng C."/>
            <person name="Hour A."/>
            <person name="Lee P."/>
            <person name="Lin S."/>
            <person name="Lin Y."/>
            <person name="Liou J."/>
            <person name="Liu S."/>
            <person name="Hsing Y."/>
            <person name="Raghuvanshi S."/>
            <person name="Mohanty A."/>
            <person name="Bharti A.K."/>
            <person name="Gaur A."/>
            <person name="Gupta V."/>
            <person name="Kumar D."/>
            <person name="Ravi V."/>
            <person name="Vij S."/>
            <person name="Kapur A."/>
            <person name="Khurana P."/>
            <person name="Khurana P."/>
            <person name="Khurana J.P."/>
            <person name="Tyagi A.K."/>
            <person name="Gaikwad K."/>
            <person name="Singh A."/>
            <person name="Dalal V."/>
            <person name="Srivastava S."/>
            <person name="Dixit A."/>
            <person name="Pal A.K."/>
            <person name="Ghazi I.A."/>
            <person name="Yadav M."/>
            <person name="Pandit A."/>
            <person name="Bhargava A."/>
            <person name="Sureshbabu K."/>
            <person name="Batra K."/>
            <person name="Sharma T.R."/>
            <person name="Mohapatra T."/>
            <person name="Singh N.K."/>
            <person name="Messing J."/>
            <person name="Nelson A.B."/>
            <person name="Fuks G."/>
            <person name="Kavchok S."/>
            <person name="Keizer G."/>
            <person name="Linton E."/>
            <person name="Llaca V."/>
            <person name="Song R."/>
            <person name="Tanyolac B."/>
            <person name="Young S."/>
            <person name="Ho-Il K."/>
            <person name="Hahn J.H."/>
            <person name="Sangsakoo G."/>
            <person name="Vanavichit A."/>
            <person name="de Mattos Luiz.A.T."/>
            <person name="Zimmer P.D."/>
            <person name="Malone G."/>
            <person name="Dellagostin O."/>
            <person name="de Oliveira A.C."/>
            <person name="Bevan M."/>
            <person name="Bancroft I."/>
            <person name="Minx P."/>
            <person name="Cordum H."/>
            <person name="Wilson R."/>
            <person name="Cheng Z."/>
            <person name="Jin W."/>
            <person name="Jiang J."/>
            <person name="Leong S.A."/>
            <person name="Iwama H."/>
            <person name="Gojobori T."/>
            <person name="Itoh T."/>
            <person name="Niimura Y."/>
            <person name="Fujii Y."/>
            <person name="Habara T."/>
            <person name="Sakai H."/>
            <person name="Sato Y."/>
            <person name="Wilson G."/>
            <person name="Kumar K."/>
            <person name="McCouch S."/>
            <person name="Juretic N."/>
            <person name="Hoen D."/>
            <person name="Wright S."/>
            <person name="Bruskiewich R."/>
            <person name="Bureau T."/>
            <person name="Miyao A."/>
            <person name="Hirochika H."/>
            <person name="Nishikawa T."/>
            <person name="Kadowaki K."/>
            <person name="Sugiura M."/>
            <person name="Burr B."/>
            <person name="Sasaki T."/>
        </authorList>
    </citation>
    <scope>NUCLEOTIDE SEQUENCE [LARGE SCALE GENOMIC DNA]</scope>
    <source>
        <strain evidence="3">cv. Nipponbare</strain>
    </source>
</reference>
<keyword evidence="1" id="KW-1133">Transmembrane helix</keyword>
<evidence type="ECO:0000313" key="3">
    <source>
        <dbReference type="Proteomes" id="UP000059680"/>
    </source>
</evidence>
<dbReference type="AlphaFoldDB" id="A0A0P0YBH4"/>
<dbReference type="InterPro" id="IPR011042">
    <property type="entry name" value="6-blade_b-propeller_TolB-like"/>
</dbReference>
<gene>
    <name evidence="2" type="ordered locus">Os12g0558900</name>
    <name evidence="2" type="ORF">OSNPB_120558900</name>
</gene>
<dbReference type="Gene3D" id="2.120.10.30">
    <property type="entry name" value="TolB, C-terminal domain"/>
    <property type="match status" value="1"/>
</dbReference>
<dbReference type="PANTHER" id="PTHR19328:SF13">
    <property type="entry name" value="HIPL1 PROTEIN"/>
    <property type="match status" value="1"/>
</dbReference>
<dbReference type="SMR" id="A0A0P0YBH4"/>
<feature type="transmembrane region" description="Helical" evidence="1">
    <location>
        <begin position="31"/>
        <end position="52"/>
    </location>
</feature>
<dbReference type="InParanoid" id="A0A0P0YBH4"/>
<evidence type="ECO:0000256" key="1">
    <source>
        <dbReference type="SAM" id="Phobius"/>
    </source>
</evidence>
<dbReference type="STRING" id="39947.A0A0P0YBH4"/>
<dbReference type="Proteomes" id="UP000059680">
    <property type="component" value="Chromosome 12"/>
</dbReference>
<evidence type="ECO:0000313" key="2">
    <source>
        <dbReference type="EMBL" id="BAT17623.1"/>
    </source>
</evidence>
<feature type="transmembrane region" description="Helical" evidence="1">
    <location>
        <begin position="96"/>
        <end position="118"/>
    </location>
</feature>